<sequence length="458" mass="50118">MVSACIHPAYTAAEFETCLKKVGCAGIYIPESYKTMKYYDILSDMIPELRDSAPGQLNCEKFPFLRSVLVDSEKSLGGSINIRAIFEGGNADITQVEGDIGIDDPLTIVFTSGTTGTPKAAMISHHSFVNNALAYSYRNPVDRRNSICCPLPFFHVFGMMITLGVATVTGTKVIVPSPGYDIKDILETIEKHRCVEISGAPTMHLDILGHPDFDKYDVSSVKKVVMGGNICPTDVRKFVGGKLNAAITVGYGATETTTAACLVGDTDPEDKRLTTVGKPLPFVEAKIADVSTGKETAINEPGEVWIRGHNIFLGYHGEEAKTREVFTAARWYKTGDVGTMDEEGYVTIMGRLKDMVIRGGENIYPIEIEGVLNAHPDVQEALVLGVPDKRMGEELCAWIVPKDGCQPKGEDLQEYCKGKISHFKIPRYFIFQADYPKTAIGKAQKQEMRVLAAKKLGL</sequence>
<evidence type="ECO:0000256" key="2">
    <source>
        <dbReference type="ARBA" id="ARBA00022598"/>
    </source>
</evidence>
<dbReference type="EC" id="6.2.1.2" evidence="4"/>
<feature type="domain" description="AMP-dependent synthetase/ligase" evidence="8">
    <location>
        <begin position="2"/>
        <end position="316"/>
    </location>
</feature>
<dbReference type="Gene3D" id="3.40.50.980">
    <property type="match status" value="2"/>
</dbReference>
<evidence type="ECO:0000259" key="9">
    <source>
        <dbReference type="Pfam" id="PF13193"/>
    </source>
</evidence>
<evidence type="ECO:0000256" key="5">
    <source>
        <dbReference type="ARBA" id="ARBA00039638"/>
    </source>
</evidence>
<dbReference type="GO" id="GO:0031956">
    <property type="term" value="F:medium-chain fatty acid-CoA ligase activity"/>
    <property type="evidence" value="ECO:0007669"/>
    <property type="project" value="UniProtKB-EC"/>
</dbReference>
<comment type="catalytic activity">
    <reaction evidence="6">
        <text>octanoate + ATP + CoA = octanoyl-CoA + AMP + diphosphate</text>
        <dbReference type="Rhea" id="RHEA:33631"/>
        <dbReference type="ChEBI" id="CHEBI:25646"/>
        <dbReference type="ChEBI" id="CHEBI:30616"/>
        <dbReference type="ChEBI" id="CHEBI:33019"/>
        <dbReference type="ChEBI" id="CHEBI:57287"/>
        <dbReference type="ChEBI" id="CHEBI:57386"/>
        <dbReference type="ChEBI" id="CHEBI:456215"/>
    </reaction>
</comment>
<proteinExistence type="inferred from homology"/>
<evidence type="ECO:0000256" key="7">
    <source>
        <dbReference type="ARBA" id="ARBA00048277"/>
    </source>
</evidence>
<dbReference type="EMBL" id="GGLE01002400">
    <property type="protein sequence ID" value="MBY06526.1"/>
    <property type="molecule type" value="Transcribed_RNA"/>
</dbReference>
<dbReference type="PANTHER" id="PTHR43201:SF5">
    <property type="entry name" value="MEDIUM-CHAIN ACYL-COA LIGASE ACSF2, MITOCHONDRIAL"/>
    <property type="match status" value="1"/>
</dbReference>
<dbReference type="Pfam" id="PF00501">
    <property type="entry name" value="AMP-binding"/>
    <property type="match status" value="1"/>
</dbReference>
<dbReference type="Pfam" id="PF13193">
    <property type="entry name" value="AMP-binding_C"/>
    <property type="match status" value="1"/>
</dbReference>
<dbReference type="FunFam" id="3.30.300.30:FF:000008">
    <property type="entry name" value="2,3-dihydroxybenzoate-AMP ligase"/>
    <property type="match status" value="1"/>
</dbReference>
<dbReference type="Gene3D" id="2.30.38.10">
    <property type="entry name" value="Luciferase, Domain 3"/>
    <property type="match status" value="1"/>
</dbReference>
<accession>A0A2R5LAN1</accession>
<dbReference type="AlphaFoldDB" id="A0A2R5LAN1"/>
<dbReference type="GO" id="GO:0006631">
    <property type="term" value="P:fatty acid metabolic process"/>
    <property type="evidence" value="ECO:0007669"/>
    <property type="project" value="TreeGrafter"/>
</dbReference>
<feature type="domain" description="AMP-binding enzyme C-terminal" evidence="9">
    <location>
        <begin position="367"/>
        <end position="442"/>
    </location>
</feature>
<comment type="function">
    <text evidence="3">Acyl-CoA synthases catalyze the initial reaction in fatty acid metabolism, by forming a thioester with CoA. Has some preference toward medium-chain substrates. Plays a role in adipocyte differentiation.</text>
</comment>
<dbReference type="PROSITE" id="PS00455">
    <property type="entry name" value="AMP_BINDING"/>
    <property type="match status" value="1"/>
</dbReference>
<evidence type="ECO:0000256" key="6">
    <source>
        <dbReference type="ARBA" id="ARBA00047319"/>
    </source>
</evidence>
<organism evidence="10">
    <name type="scientific">Ornithodoros turicata</name>
    <dbReference type="NCBI Taxonomy" id="34597"/>
    <lineage>
        <taxon>Eukaryota</taxon>
        <taxon>Metazoa</taxon>
        <taxon>Ecdysozoa</taxon>
        <taxon>Arthropoda</taxon>
        <taxon>Chelicerata</taxon>
        <taxon>Arachnida</taxon>
        <taxon>Acari</taxon>
        <taxon>Parasitiformes</taxon>
        <taxon>Ixodida</taxon>
        <taxon>Ixodoidea</taxon>
        <taxon>Argasidae</taxon>
        <taxon>Ornithodorinae</taxon>
        <taxon>Ornithodoros</taxon>
    </lineage>
</organism>
<dbReference type="InterPro" id="IPR020845">
    <property type="entry name" value="AMP-binding_CS"/>
</dbReference>
<comment type="similarity">
    <text evidence="1">Belongs to the ATP-dependent AMP-binding enzyme family.</text>
</comment>
<dbReference type="PANTHER" id="PTHR43201">
    <property type="entry name" value="ACYL-COA SYNTHETASE"/>
    <property type="match status" value="1"/>
</dbReference>
<reference evidence="10" key="1">
    <citation type="submission" date="2018-03" db="EMBL/GenBank/DDBJ databases">
        <title>The relapsing fever spirochete Borrelia turicatae persists in the highly oxidative environment of its soft-bodied tick vector.</title>
        <authorList>
            <person name="Bourret T.J."/>
            <person name="Boyle W.K."/>
            <person name="Valenzuela J.G."/>
            <person name="Oliveira F."/>
            <person name="Lopez J.E."/>
        </authorList>
    </citation>
    <scope>NUCLEOTIDE SEQUENCE</scope>
    <source>
        <strain evidence="10">Kansas strain/isolate</strain>
        <tissue evidence="10">Salivary glands</tissue>
    </source>
</reference>
<dbReference type="SUPFAM" id="SSF56801">
    <property type="entry name" value="Acetyl-CoA synthetase-like"/>
    <property type="match status" value="1"/>
</dbReference>
<dbReference type="InterPro" id="IPR045851">
    <property type="entry name" value="AMP-bd_C_sf"/>
</dbReference>
<dbReference type="InterPro" id="IPR025110">
    <property type="entry name" value="AMP-bd_C"/>
</dbReference>
<protein>
    <recommendedName>
        <fullName evidence="5">Medium-chain acyl-CoA ligase ACSF2, mitochondrial</fullName>
        <ecNumber evidence="4">6.2.1.2</ecNumber>
    </recommendedName>
</protein>
<evidence type="ECO:0000259" key="8">
    <source>
        <dbReference type="Pfam" id="PF00501"/>
    </source>
</evidence>
<evidence type="ECO:0000256" key="4">
    <source>
        <dbReference type="ARBA" id="ARBA00039009"/>
    </source>
</evidence>
<evidence type="ECO:0000256" key="1">
    <source>
        <dbReference type="ARBA" id="ARBA00006432"/>
    </source>
</evidence>
<comment type="catalytic activity">
    <reaction evidence="7">
        <text>a medium-chain fatty acid + ATP + CoA = a medium-chain fatty acyl-CoA + AMP + diphosphate</text>
        <dbReference type="Rhea" id="RHEA:48340"/>
        <dbReference type="ChEBI" id="CHEBI:30616"/>
        <dbReference type="ChEBI" id="CHEBI:33019"/>
        <dbReference type="ChEBI" id="CHEBI:57287"/>
        <dbReference type="ChEBI" id="CHEBI:59558"/>
        <dbReference type="ChEBI" id="CHEBI:90546"/>
        <dbReference type="ChEBI" id="CHEBI:456215"/>
        <dbReference type="EC" id="6.2.1.2"/>
    </reaction>
</comment>
<dbReference type="InterPro" id="IPR000873">
    <property type="entry name" value="AMP-dep_synth/lig_dom"/>
</dbReference>
<evidence type="ECO:0000256" key="3">
    <source>
        <dbReference type="ARBA" id="ARBA00037247"/>
    </source>
</evidence>
<keyword evidence="2" id="KW-0436">Ligase</keyword>
<name>A0A2R5LAN1_9ACAR</name>
<dbReference type="Gene3D" id="3.30.300.30">
    <property type="match status" value="1"/>
</dbReference>
<evidence type="ECO:0000313" key="10">
    <source>
        <dbReference type="EMBL" id="MBY06526.1"/>
    </source>
</evidence>